<dbReference type="InterPro" id="IPR008792">
    <property type="entry name" value="PQQD"/>
</dbReference>
<dbReference type="InterPro" id="IPR041881">
    <property type="entry name" value="PqqD_sf"/>
</dbReference>
<dbReference type="RefSeq" id="WP_090844849.1">
    <property type="nucleotide sequence ID" value="NZ_FNXG01000001.1"/>
</dbReference>
<name>A0A1H6JIB0_9RHOB</name>
<accession>A0A1H6JIB0</accession>
<dbReference type="Gene3D" id="1.10.10.1150">
    <property type="entry name" value="Coenzyme PQQ synthesis protein D (PqqD)"/>
    <property type="match status" value="1"/>
</dbReference>
<dbReference type="EMBL" id="FNXG01000001">
    <property type="protein sequence ID" value="SEH62075.1"/>
    <property type="molecule type" value="Genomic_DNA"/>
</dbReference>
<dbReference type="GO" id="GO:0018189">
    <property type="term" value="P:pyrroloquinoline quinone biosynthetic process"/>
    <property type="evidence" value="ECO:0007669"/>
    <property type="project" value="UniProtKB-UniPathway"/>
</dbReference>
<organism evidence="4 5">
    <name type="scientific">Paracoccus alkenifer</name>
    <dbReference type="NCBI Taxonomy" id="65735"/>
    <lineage>
        <taxon>Bacteria</taxon>
        <taxon>Pseudomonadati</taxon>
        <taxon>Pseudomonadota</taxon>
        <taxon>Alphaproteobacteria</taxon>
        <taxon>Rhodobacterales</taxon>
        <taxon>Paracoccaceae</taxon>
        <taxon>Paracoccus</taxon>
    </lineage>
</organism>
<gene>
    <name evidence="4" type="ORF">SAMN04488075_0405</name>
</gene>
<reference evidence="5" key="1">
    <citation type="submission" date="2016-10" db="EMBL/GenBank/DDBJ databases">
        <authorList>
            <person name="Varghese N."/>
            <person name="Submissions S."/>
        </authorList>
    </citation>
    <scope>NUCLEOTIDE SEQUENCE [LARGE SCALE GENOMIC DNA]</scope>
    <source>
        <strain evidence="5">DSM 11593</strain>
    </source>
</reference>
<keyword evidence="5" id="KW-1185">Reference proteome</keyword>
<dbReference type="UniPathway" id="UPA00539"/>
<dbReference type="Pfam" id="PF05402">
    <property type="entry name" value="PqqD"/>
    <property type="match status" value="1"/>
</dbReference>
<evidence type="ECO:0000256" key="1">
    <source>
        <dbReference type="ARBA" id="ARBA00004886"/>
    </source>
</evidence>
<dbReference type="Proteomes" id="UP000199125">
    <property type="component" value="Unassembled WGS sequence"/>
</dbReference>
<evidence type="ECO:0000256" key="2">
    <source>
        <dbReference type="ARBA" id="ARBA00011741"/>
    </source>
</evidence>
<dbReference type="STRING" id="65735.SAMN04488075_0405"/>
<evidence type="ECO:0000313" key="4">
    <source>
        <dbReference type="EMBL" id="SEH62075.1"/>
    </source>
</evidence>
<evidence type="ECO:0000313" key="5">
    <source>
        <dbReference type="Proteomes" id="UP000199125"/>
    </source>
</evidence>
<comment type="pathway">
    <text evidence="1">Cofactor biosynthesis; pyrroloquinoline quinone biosynthesis.</text>
</comment>
<evidence type="ECO:0000256" key="3">
    <source>
        <dbReference type="ARBA" id="ARBA00022905"/>
    </source>
</evidence>
<dbReference type="OrthoDB" id="7995890at2"/>
<dbReference type="NCBIfam" id="TIGR03859">
    <property type="entry name" value="PQQ_PqqD"/>
    <property type="match status" value="1"/>
</dbReference>
<dbReference type="GO" id="GO:0048038">
    <property type="term" value="F:quinone binding"/>
    <property type="evidence" value="ECO:0007669"/>
    <property type="project" value="InterPro"/>
</dbReference>
<dbReference type="AlphaFoldDB" id="A0A1H6JIB0"/>
<keyword evidence="3" id="KW-0884">PQQ biosynthesis</keyword>
<protein>
    <submittedName>
        <fullName evidence="4">Pyrroloquinoline quinone biosynthesis protein D</fullName>
    </submittedName>
</protein>
<proteinExistence type="predicted"/>
<sequence>MTGALTPLDRPFLPRGVRLHHDRVRGVEVLLGPETALMLDPVGHAVLAEVDGTRDIASISAALADRYAAPVEVIQADVIEFLGNMAAQRLVEVA</sequence>
<dbReference type="InterPro" id="IPR022479">
    <property type="entry name" value="PqqD_bac"/>
</dbReference>
<comment type="subunit">
    <text evidence="2">Monomer. Interacts with PqqE.</text>
</comment>